<keyword evidence="5 10" id="KW-0472">Membrane</keyword>
<evidence type="ECO:0000313" key="11">
    <source>
        <dbReference type="EMBL" id="MFK9092141.1"/>
    </source>
</evidence>
<evidence type="ECO:0000256" key="7">
    <source>
        <dbReference type="ARBA" id="ARBA00035120"/>
    </source>
</evidence>
<evidence type="ECO:0000256" key="1">
    <source>
        <dbReference type="ARBA" id="ARBA00004651"/>
    </source>
</evidence>
<evidence type="ECO:0000256" key="6">
    <source>
        <dbReference type="ARBA" id="ARBA00023303"/>
    </source>
</evidence>
<comment type="similarity">
    <text evidence="7 10">Belongs to the fluoride channel Fluc/FEX (TC 1.A.43) family.</text>
</comment>
<keyword evidence="10" id="KW-0406">Ion transport</keyword>
<keyword evidence="10" id="KW-0813">Transport</keyword>
<feature type="transmembrane region" description="Helical" evidence="10">
    <location>
        <begin position="64"/>
        <end position="84"/>
    </location>
</feature>
<evidence type="ECO:0000256" key="2">
    <source>
        <dbReference type="ARBA" id="ARBA00022475"/>
    </source>
</evidence>
<dbReference type="PANTHER" id="PTHR28259:SF1">
    <property type="entry name" value="FLUORIDE EXPORT PROTEIN 1-RELATED"/>
    <property type="match status" value="1"/>
</dbReference>
<evidence type="ECO:0000256" key="9">
    <source>
        <dbReference type="ARBA" id="ARBA00049940"/>
    </source>
</evidence>
<dbReference type="EMBL" id="JBJHQH010000007">
    <property type="protein sequence ID" value="MFK9092141.1"/>
    <property type="molecule type" value="Genomic_DNA"/>
</dbReference>
<evidence type="ECO:0000256" key="4">
    <source>
        <dbReference type="ARBA" id="ARBA00022989"/>
    </source>
</evidence>
<evidence type="ECO:0000256" key="10">
    <source>
        <dbReference type="HAMAP-Rule" id="MF_00454"/>
    </source>
</evidence>
<keyword evidence="4 10" id="KW-1133">Transmembrane helix</keyword>
<evidence type="ECO:0000256" key="8">
    <source>
        <dbReference type="ARBA" id="ARBA00035585"/>
    </source>
</evidence>
<keyword evidence="3 10" id="KW-0812">Transmembrane</keyword>
<organism evidence="11 12">
    <name type="scientific">Bacillus salipaludis</name>
    <dbReference type="NCBI Taxonomy" id="2547811"/>
    <lineage>
        <taxon>Bacteria</taxon>
        <taxon>Bacillati</taxon>
        <taxon>Bacillota</taxon>
        <taxon>Bacilli</taxon>
        <taxon>Bacillales</taxon>
        <taxon>Bacillaceae</taxon>
        <taxon>Bacillus</taxon>
    </lineage>
</organism>
<dbReference type="InterPro" id="IPR003691">
    <property type="entry name" value="FluC"/>
</dbReference>
<dbReference type="RefSeq" id="WP_406580747.1">
    <property type="nucleotide sequence ID" value="NZ_JBJHQH010000007.1"/>
</dbReference>
<keyword evidence="6 10" id="KW-0407">Ion channel</keyword>
<name>A0ABW8RFD5_9BACI</name>
<evidence type="ECO:0000256" key="5">
    <source>
        <dbReference type="ARBA" id="ARBA00023136"/>
    </source>
</evidence>
<comment type="caution">
    <text evidence="11">The sequence shown here is derived from an EMBL/GenBank/DDBJ whole genome shotgun (WGS) entry which is preliminary data.</text>
</comment>
<feature type="transmembrane region" description="Helical" evidence="10">
    <location>
        <begin position="29"/>
        <end position="52"/>
    </location>
</feature>
<comment type="subcellular location">
    <subcellularLocation>
        <location evidence="1 10">Cell membrane</location>
        <topology evidence="1 10">Multi-pass membrane protein</topology>
    </subcellularLocation>
</comment>
<protein>
    <recommendedName>
        <fullName evidence="10">Fluoride-specific ion channel FluC</fullName>
    </recommendedName>
</protein>
<reference evidence="11 12" key="1">
    <citation type="submission" date="2024-11" db="EMBL/GenBank/DDBJ databases">
        <authorList>
            <person name="Lucas J.A."/>
        </authorList>
    </citation>
    <scope>NUCLEOTIDE SEQUENCE [LARGE SCALE GENOMIC DNA]</scope>
    <source>
        <strain evidence="11 12">Z 5.4</strain>
    </source>
</reference>
<gene>
    <name evidence="10" type="primary">fluC</name>
    <name evidence="10" type="synonym">crcB</name>
    <name evidence="11" type="ORF">ACJEBI_11695</name>
</gene>
<dbReference type="PANTHER" id="PTHR28259">
    <property type="entry name" value="FLUORIDE EXPORT PROTEIN 1-RELATED"/>
    <property type="match status" value="1"/>
</dbReference>
<comment type="catalytic activity">
    <reaction evidence="8">
        <text>fluoride(in) = fluoride(out)</text>
        <dbReference type="Rhea" id="RHEA:76159"/>
        <dbReference type="ChEBI" id="CHEBI:17051"/>
    </reaction>
    <physiologicalReaction direction="left-to-right" evidence="8">
        <dbReference type="Rhea" id="RHEA:76160"/>
    </physiologicalReaction>
</comment>
<keyword evidence="12" id="KW-1185">Reference proteome</keyword>
<keyword evidence="2 10" id="KW-1003">Cell membrane</keyword>
<feature type="transmembrane region" description="Helical" evidence="10">
    <location>
        <begin position="6"/>
        <end position="22"/>
    </location>
</feature>
<proteinExistence type="inferred from homology"/>
<dbReference type="Proteomes" id="UP001623041">
    <property type="component" value="Unassembled WGS sequence"/>
</dbReference>
<sequence length="120" mass="13227">MIKFLLIIGAGGFIGAISRFFLSNLFSKWTILSIPIATFIINVLGSLTLGFINGANFFSEDQMNFLSVGFLASFTTFSTFNYELLQLKNGGKCSRFFLYGASMYVVCIVAAFWGYMLGSS</sequence>
<dbReference type="Pfam" id="PF02537">
    <property type="entry name" value="CRCB"/>
    <property type="match status" value="1"/>
</dbReference>
<evidence type="ECO:0000256" key="3">
    <source>
        <dbReference type="ARBA" id="ARBA00022692"/>
    </source>
</evidence>
<comment type="caution">
    <text evidence="10">Lacks conserved residue(s) required for the propagation of feature annotation.</text>
</comment>
<evidence type="ECO:0000313" key="12">
    <source>
        <dbReference type="Proteomes" id="UP001623041"/>
    </source>
</evidence>
<comment type="function">
    <text evidence="9 10">Fluoride-specific ion channel. Important for reducing fluoride concentration in the cell, thus reducing its toxicity.</text>
</comment>
<feature type="transmembrane region" description="Helical" evidence="10">
    <location>
        <begin position="96"/>
        <end position="116"/>
    </location>
</feature>
<accession>A0ABW8RFD5</accession>
<dbReference type="HAMAP" id="MF_00454">
    <property type="entry name" value="FluC"/>
    <property type="match status" value="1"/>
</dbReference>